<reference evidence="1" key="1">
    <citation type="submission" date="2023-03" db="EMBL/GenBank/DDBJ databases">
        <title>Massive genome expansion in bonnet fungi (Mycena s.s.) driven by repeated elements and novel gene families across ecological guilds.</title>
        <authorList>
            <consortium name="Lawrence Berkeley National Laboratory"/>
            <person name="Harder C.B."/>
            <person name="Miyauchi S."/>
            <person name="Viragh M."/>
            <person name="Kuo A."/>
            <person name="Thoen E."/>
            <person name="Andreopoulos B."/>
            <person name="Lu D."/>
            <person name="Skrede I."/>
            <person name="Drula E."/>
            <person name="Henrissat B."/>
            <person name="Morin E."/>
            <person name="Kohler A."/>
            <person name="Barry K."/>
            <person name="LaButti K."/>
            <person name="Morin E."/>
            <person name="Salamov A."/>
            <person name="Lipzen A."/>
            <person name="Mereny Z."/>
            <person name="Hegedus B."/>
            <person name="Baldrian P."/>
            <person name="Stursova M."/>
            <person name="Weitz H."/>
            <person name="Taylor A."/>
            <person name="Grigoriev I.V."/>
            <person name="Nagy L.G."/>
            <person name="Martin F."/>
            <person name="Kauserud H."/>
        </authorList>
    </citation>
    <scope>NUCLEOTIDE SEQUENCE</scope>
    <source>
        <strain evidence="1">CBHHK182m</strain>
    </source>
</reference>
<comment type="caution">
    <text evidence="1">The sequence shown here is derived from an EMBL/GenBank/DDBJ whole genome shotgun (WGS) entry which is preliminary data.</text>
</comment>
<organism evidence="1 2">
    <name type="scientific">Mycena metata</name>
    <dbReference type="NCBI Taxonomy" id="1033252"/>
    <lineage>
        <taxon>Eukaryota</taxon>
        <taxon>Fungi</taxon>
        <taxon>Dikarya</taxon>
        <taxon>Basidiomycota</taxon>
        <taxon>Agaricomycotina</taxon>
        <taxon>Agaricomycetes</taxon>
        <taxon>Agaricomycetidae</taxon>
        <taxon>Agaricales</taxon>
        <taxon>Marasmiineae</taxon>
        <taxon>Mycenaceae</taxon>
        <taxon>Mycena</taxon>
    </lineage>
</organism>
<gene>
    <name evidence="1" type="ORF">B0H16DRAFT_1813550</name>
</gene>
<proteinExistence type="predicted"/>
<dbReference type="AlphaFoldDB" id="A0AAD7H5E5"/>
<protein>
    <submittedName>
        <fullName evidence="1">Uncharacterized protein</fullName>
    </submittedName>
</protein>
<keyword evidence="2" id="KW-1185">Reference proteome</keyword>
<dbReference type="Gene3D" id="3.60.130.30">
    <property type="match status" value="1"/>
</dbReference>
<sequence length="193" mass="21351">MAIDLFQHPGNLVLPSSIFRAFGPKSFADYIKDLRALFDHHPYLHHNFSNSILPCVTFNLDPRSATFGHKDTLNRALGWCIVTNDGDFDYKKSAHLYLEQLKLVVEFPPAATTCLPSVVLTHSNTPLAPGETQYSITQYAYGFQTAKQLLARKGGCAIKAELNGAVGQRHEAGVNLFSKLSELSANHVANFFN</sequence>
<accession>A0AAD7H5E5</accession>
<evidence type="ECO:0000313" key="1">
    <source>
        <dbReference type="EMBL" id="KAJ7712311.1"/>
    </source>
</evidence>
<evidence type="ECO:0000313" key="2">
    <source>
        <dbReference type="Proteomes" id="UP001215598"/>
    </source>
</evidence>
<name>A0AAD7H5E5_9AGAR</name>
<dbReference type="EMBL" id="JARKIB010000369">
    <property type="protein sequence ID" value="KAJ7712311.1"/>
    <property type="molecule type" value="Genomic_DNA"/>
</dbReference>
<dbReference type="Proteomes" id="UP001215598">
    <property type="component" value="Unassembled WGS sequence"/>
</dbReference>